<dbReference type="PANTHER" id="PTHR36153">
    <property type="entry name" value="INNER MEMBRANE PROTEIN-RELATED"/>
    <property type="match status" value="1"/>
</dbReference>
<dbReference type="NCBIfam" id="TIGR03348">
    <property type="entry name" value="VI_IcmF"/>
    <property type="match status" value="1"/>
</dbReference>
<dbReference type="InterPro" id="IPR025743">
    <property type="entry name" value="TssM1_N"/>
</dbReference>
<dbReference type="PANTHER" id="PTHR36153:SF1">
    <property type="entry name" value="TYPE VI SECRETION SYSTEM COMPONENT TSSM1"/>
    <property type="match status" value="1"/>
</dbReference>
<feature type="compositionally biased region" description="Basic and acidic residues" evidence="1">
    <location>
        <begin position="1152"/>
        <end position="1167"/>
    </location>
</feature>
<keyword evidence="2" id="KW-0472">Membrane</keyword>
<dbReference type="InterPro" id="IPR027417">
    <property type="entry name" value="P-loop_NTPase"/>
</dbReference>
<name>A0A193GBM9_9BORD</name>
<feature type="domain" description="IcmF-related" evidence="4">
    <location>
        <begin position="513"/>
        <end position="791"/>
    </location>
</feature>
<keyword evidence="2" id="KW-0812">Transmembrane</keyword>
<dbReference type="AlphaFoldDB" id="A0A193GBM9"/>
<dbReference type="InterPro" id="IPR017731">
    <property type="entry name" value="TssM1-like"/>
</dbReference>
<dbReference type="Gene3D" id="3.40.50.300">
    <property type="entry name" value="P-loop containing nucleotide triphosphate hydrolases"/>
    <property type="match status" value="1"/>
</dbReference>
<feature type="domain" description="Type VI secretion system component TssM1 N-terminal" evidence="5">
    <location>
        <begin position="193"/>
        <end position="445"/>
    </location>
</feature>
<dbReference type="InterPro" id="IPR009612">
    <property type="entry name" value="IcmF-rel"/>
</dbReference>
<dbReference type="InterPro" id="IPR010623">
    <property type="entry name" value="IcmF_C"/>
</dbReference>
<dbReference type="Pfam" id="PF06761">
    <property type="entry name" value="IcmF-related"/>
    <property type="match status" value="1"/>
</dbReference>
<dbReference type="OrthoDB" id="9758229at2"/>
<evidence type="ECO:0000256" key="2">
    <source>
        <dbReference type="SAM" id="Phobius"/>
    </source>
</evidence>
<feature type="transmembrane region" description="Helical" evidence="2">
    <location>
        <begin position="9"/>
        <end position="29"/>
    </location>
</feature>
<accession>A0A193GBM9</accession>
<evidence type="ECO:0000259" key="4">
    <source>
        <dbReference type="Pfam" id="PF06761"/>
    </source>
</evidence>
<feature type="region of interest" description="Disordered" evidence="1">
    <location>
        <begin position="1136"/>
        <end position="1167"/>
    </location>
</feature>
<evidence type="ECO:0000259" key="5">
    <source>
        <dbReference type="Pfam" id="PF14331"/>
    </source>
</evidence>
<keyword evidence="2" id="KW-1133">Transmembrane helix</keyword>
<evidence type="ECO:0000313" key="7">
    <source>
        <dbReference type="Proteomes" id="UP000091926"/>
    </source>
</evidence>
<evidence type="ECO:0000313" key="6">
    <source>
        <dbReference type="EMBL" id="ANN76684.1"/>
    </source>
</evidence>
<dbReference type="RefSeq" id="WP_066654904.1">
    <property type="nucleotide sequence ID" value="NZ_CBCSCL010000016.1"/>
</dbReference>
<proteinExistence type="predicted"/>
<feature type="transmembrane region" description="Helical" evidence="2">
    <location>
        <begin position="49"/>
        <end position="69"/>
    </location>
</feature>
<organism evidence="6 7">
    <name type="scientific">Bordetella flabilis</name>
    <dbReference type="NCBI Taxonomy" id="463014"/>
    <lineage>
        <taxon>Bacteria</taxon>
        <taxon>Pseudomonadati</taxon>
        <taxon>Pseudomonadota</taxon>
        <taxon>Betaproteobacteria</taxon>
        <taxon>Burkholderiales</taxon>
        <taxon>Alcaligenaceae</taxon>
        <taxon>Bordetella</taxon>
    </lineage>
</organism>
<feature type="compositionally biased region" description="Low complexity" evidence="1">
    <location>
        <begin position="1136"/>
        <end position="1146"/>
    </location>
</feature>
<dbReference type="SUPFAM" id="SSF52540">
    <property type="entry name" value="P-loop containing nucleoside triphosphate hydrolases"/>
    <property type="match status" value="1"/>
</dbReference>
<evidence type="ECO:0000256" key="1">
    <source>
        <dbReference type="SAM" id="MobiDB-lite"/>
    </source>
</evidence>
<protein>
    <recommendedName>
        <fullName evidence="8">Type VI secretion protein VasK</fullName>
    </recommendedName>
</protein>
<dbReference type="EMBL" id="CP016172">
    <property type="protein sequence ID" value="ANN76684.1"/>
    <property type="molecule type" value="Genomic_DNA"/>
</dbReference>
<sequence>MIRNVLPRLTLRGVVTALLVLLGIGLVVHQSPRFAYAGYAPFQTPTGRAWLTLGLLGLWLLCWGIGLLVRRVSRVRISWEPAPSAPAIDTSGEARATAIALARVDHLFRCAQAVLRKGGPLWRLGRHSLYRLPWYVVLGETGSGKTSLLSSSRLAFLHAREEAAWQPGDPCRFWLGDQAVLVETDASLTGTASHSAWQRVLTRLRRARRRCPVNGAIVVVDAARLLAAGEEVVARAAAMRAQLEAMQGRLRVRFPVYVIITHCDRLDGFDAFFQQLDRRSADQVWGVTLPAGADGRGQHALAMFPAQFAALVRRLQDRVVDALAACGDAARAGQAYGFPAQFEALGQPLGAMLHEAFTASPYAVTPWLRGVYFTSAAQDGGEPLRCASPLAAALHAGARPPATAMAARHGYFVSHLLRQVIFREPGLAGRGSPVSRYGRAAGYAIAMILMGAVALAGAGLVSSYRHNAEWVARVQEGNARLAELAAQAGGSTDPAAMVALLDAAGWPVGGAGFLLRGFGLYQGQPLDRAAQANYRALLRETVLPFVQARAHAVMLDRQRDEDDRFDALRVYLMLGDAGHYRAATVMDWVRADARAWPVNDAQRADLLRHAQVLFGMRGFLPELASDAPAVAQARADIAAQPLADRLFGALMPRLRAEFPATLSVAQLAGPEAALVLRRASGEPLSKGVPAPYTRDGYARYRALRDAAVAAVRQDQWVMGAEAGPRPTAGQLKAQIDAAYFSRYMQAWDALLGDIRAVSLAQAQDGAALVRLLAGSDSPLRRLLQAAAVQTTLAAVNDATGSPATPVDQHFDALHRLFVAPQGGHAPYAAIQDKLAEVSVFLDAVDAARQRGMPPPAGDALAALRTQAQDQPAPLADILDSLAAEGGTLALQDVRQRLDDLWRGNVVPFCHAAMDGRYPVDARSAVDMTEDDFSRLFAPNGLINTFFQANLAPYVDMTVRPWRWRPGAAKLHFSRAALQAFEDAATIRDAFFPDGAKTMSVRFELLPLSLDDYFDRFALTLGNQTLQYAHGPARAMAFQWPSMGAAPVARIDYEPAGPDGRSGMLLNGPWALFRLMDMGTLQQVRPDRFILKLQLSGKPVSLEVDASSVINPFALAALHRFRCVGTLQDTRAMAATRTRAGTPGGHRQLPGREGAESPETARREAAAG</sequence>
<evidence type="ECO:0008006" key="8">
    <source>
        <dbReference type="Google" id="ProtNLM"/>
    </source>
</evidence>
<dbReference type="KEGG" id="bfz:BAU07_05725"/>
<feature type="domain" description="Type VI secretion system IcmF C-terminal" evidence="3">
    <location>
        <begin position="1002"/>
        <end position="1107"/>
    </location>
</feature>
<feature type="transmembrane region" description="Helical" evidence="2">
    <location>
        <begin position="440"/>
        <end position="461"/>
    </location>
</feature>
<dbReference type="STRING" id="463014.BAU07_05725"/>
<dbReference type="Pfam" id="PF14331">
    <property type="entry name" value="IcmF-related_N"/>
    <property type="match status" value="1"/>
</dbReference>
<dbReference type="InterPro" id="IPR053156">
    <property type="entry name" value="T6SS_TssM-like"/>
</dbReference>
<dbReference type="Proteomes" id="UP000091926">
    <property type="component" value="Chromosome"/>
</dbReference>
<keyword evidence="7" id="KW-1185">Reference proteome</keyword>
<gene>
    <name evidence="6" type="ORF">BAU07_05725</name>
</gene>
<evidence type="ECO:0000259" key="3">
    <source>
        <dbReference type="Pfam" id="PF06744"/>
    </source>
</evidence>
<dbReference type="Pfam" id="PF06744">
    <property type="entry name" value="IcmF_C"/>
    <property type="match status" value="1"/>
</dbReference>
<reference evidence="6 7" key="1">
    <citation type="submission" date="2016-06" db="EMBL/GenBank/DDBJ databases">
        <title>Complete genome sequences of Bordetella bronchialis and Bordetella flabilis.</title>
        <authorList>
            <person name="LiPuma J.J."/>
            <person name="Spilker T."/>
        </authorList>
    </citation>
    <scope>NUCLEOTIDE SEQUENCE [LARGE SCALE GENOMIC DNA]</scope>
    <source>
        <strain evidence="6 7">AU10664</strain>
    </source>
</reference>